<dbReference type="InterPro" id="IPR025246">
    <property type="entry name" value="IS30-like_HTH"/>
</dbReference>
<sequence length="206" mass="22968">MGKKVPWSQRAAVYGHLIRGRSASQVSETFQMGLSTVARWADRAGIEVSLGRAGGAQVVPLDADPPRTPGRSYRRWTLADRSFIQAALSLPDPMSYRDIATELGVAPSTVSREIKVHSIIDWGQSHYVAEIAHYRALVQRPRRRDGKLAELIRALTPVLGHAETSICWGSEMIFSHVTKELLGGVPAPSRRVVRVHARRDDPRYRR</sequence>
<evidence type="ECO:0000313" key="2">
    <source>
        <dbReference type="EMBL" id="AIU93804.1"/>
    </source>
</evidence>
<geneLocation type="plasmid" evidence="2">
    <name>pNSL1</name>
</geneLocation>
<feature type="domain" description="Transposase IS30-like HTH" evidence="1">
    <location>
        <begin position="72"/>
        <end position="115"/>
    </location>
</feature>
<dbReference type="Pfam" id="PF13936">
    <property type="entry name" value="HTH_38"/>
    <property type="match status" value="1"/>
</dbReference>
<accession>A0A097SQK4</accession>
<dbReference type="AlphaFoldDB" id="A0A097SQK4"/>
<proteinExistence type="predicted"/>
<name>A0A097SQK4_9NOCA</name>
<reference evidence="2" key="1">
    <citation type="submission" date="2014-03" db="EMBL/GenBank/DDBJ databases">
        <authorList>
            <person name="Zhang G."/>
            <person name="Zhu L."/>
            <person name="Fang P."/>
        </authorList>
    </citation>
    <scope>NUCLEOTIDE SEQUENCE</scope>
    <source>
        <strain evidence="2">NS1</strain>
        <plasmid evidence="2">pNSL1</plasmid>
    </source>
</reference>
<protein>
    <recommendedName>
        <fullName evidence="1">Transposase IS30-like HTH domain-containing protein</fullName>
    </recommendedName>
</protein>
<evidence type="ECO:0000259" key="1">
    <source>
        <dbReference type="Pfam" id="PF13936"/>
    </source>
</evidence>
<organism evidence="2">
    <name type="scientific">Rhodococcus sp. NS1</name>
    <dbReference type="NCBI Taxonomy" id="402236"/>
    <lineage>
        <taxon>Bacteria</taxon>
        <taxon>Bacillati</taxon>
        <taxon>Actinomycetota</taxon>
        <taxon>Actinomycetes</taxon>
        <taxon>Mycobacteriales</taxon>
        <taxon>Nocardiaceae</taxon>
        <taxon>Rhodococcus</taxon>
    </lineage>
</organism>
<keyword evidence="2" id="KW-0614">Plasmid</keyword>
<dbReference type="EMBL" id="KJ605395">
    <property type="protein sequence ID" value="AIU93804.1"/>
    <property type="molecule type" value="Genomic_DNA"/>
</dbReference>
<gene>
    <name evidence="2" type="ORF">LRS1606.370</name>
</gene>